<name>A0A1W0E2Y3_9MICR</name>
<comment type="caution">
    <text evidence="1">The sequence shown here is derived from an EMBL/GenBank/DDBJ whole genome shotgun (WGS) entry which is preliminary data.</text>
</comment>
<reference evidence="1 2" key="1">
    <citation type="journal article" date="2017" name="Environ. Microbiol.">
        <title>Decay of the glycolytic pathway and adaptation to intranuclear parasitism within Enterocytozoonidae microsporidia.</title>
        <authorList>
            <person name="Wiredu Boakye D."/>
            <person name="Jaroenlak P."/>
            <person name="Prachumwat A."/>
            <person name="Williams T.A."/>
            <person name="Bateman K.S."/>
            <person name="Itsathitphaisarn O."/>
            <person name="Sritunyalucksana K."/>
            <person name="Paszkiewicz K.H."/>
            <person name="Moore K.A."/>
            <person name="Stentiford G.D."/>
            <person name="Williams B.A."/>
        </authorList>
    </citation>
    <scope>NUCLEOTIDE SEQUENCE [LARGE SCALE GENOMIC DNA]</scope>
    <source>
        <strain evidence="1 2">TH1</strain>
    </source>
</reference>
<keyword evidence="2" id="KW-1185">Reference proteome</keyword>
<evidence type="ECO:0000313" key="1">
    <source>
        <dbReference type="EMBL" id="OQS53590.1"/>
    </source>
</evidence>
<proteinExistence type="predicted"/>
<gene>
    <name evidence="1" type="ORF">EHP00_2450</name>
</gene>
<dbReference type="AlphaFoldDB" id="A0A1W0E2Y3"/>
<accession>A0A1W0E2Y3</accession>
<sequence>MIRIWVDEDPEVLLKVLAHKVANTFNIQVSVSTIDRVLCSFHYTLKDSTLVQRNQNNERTIELRFEYAQKFHQLECEFPDDNFVFLDKLDFRL</sequence>
<dbReference type="OrthoDB" id="2194526at2759"/>
<organism evidence="1 2">
    <name type="scientific">Ecytonucleospora hepatopenaei</name>
    <dbReference type="NCBI Taxonomy" id="646526"/>
    <lineage>
        <taxon>Eukaryota</taxon>
        <taxon>Fungi</taxon>
        <taxon>Fungi incertae sedis</taxon>
        <taxon>Microsporidia</taxon>
        <taxon>Enterocytozoonidae</taxon>
        <taxon>Ecytonucleospora</taxon>
    </lineage>
</organism>
<dbReference type="EMBL" id="MNPJ01000028">
    <property type="protein sequence ID" value="OQS53590.1"/>
    <property type="molecule type" value="Genomic_DNA"/>
</dbReference>
<protein>
    <submittedName>
        <fullName evidence="1">Uncharacterized protein</fullName>
    </submittedName>
</protein>
<dbReference type="VEuPathDB" id="MicrosporidiaDB:EHP00_2450"/>
<dbReference type="Proteomes" id="UP000192758">
    <property type="component" value="Unassembled WGS sequence"/>
</dbReference>
<evidence type="ECO:0000313" key="2">
    <source>
        <dbReference type="Proteomes" id="UP000192758"/>
    </source>
</evidence>